<dbReference type="Pfam" id="PF10000">
    <property type="entry name" value="ACT_3"/>
    <property type="match status" value="1"/>
</dbReference>
<evidence type="ECO:0000313" key="3">
    <source>
        <dbReference type="Proteomes" id="UP001303373"/>
    </source>
</evidence>
<accession>A0AAQ3M9M7</accession>
<dbReference type="InterPro" id="IPR045865">
    <property type="entry name" value="ACT-like_dom_sf"/>
</dbReference>
<dbReference type="GO" id="GO:0006520">
    <property type="term" value="P:amino acid metabolic process"/>
    <property type="evidence" value="ECO:0007669"/>
    <property type="project" value="UniProtKB-ARBA"/>
</dbReference>
<keyword evidence="3" id="KW-1185">Reference proteome</keyword>
<dbReference type="Proteomes" id="UP001303373">
    <property type="component" value="Chromosome 12"/>
</dbReference>
<organism evidence="2 3">
    <name type="scientific">Acrodontium crateriforme</name>
    <dbReference type="NCBI Taxonomy" id="150365"/>
    <lineage>
        <taxon>Eukaryota</taxon>
        <taxon>Fungi</taxon>
        <taxon>Dikarya</taxon>
        <taxon>Ascomycota</taxon>
        <taxon>Pezizomycotina</taxon>
        <taxon>Dothideomycetes</taxon>
        <taxon>Dothideomycetidae</taxon>
        <taxon>Mycosphaerellales</taxon>
        <taxon>Teratosphaeriaceae</taxon>
        <taxon>Acrodontium</taxon>
    </lineage>
</organism>
<dbReference type="InterPro" id="IPR018717">
    <property type="entry name" value="DUF2241"/>
</dbReference>
<dbReference type="EMBL" id="CP138591">
    <property type="protein sequence ID" value="WPH04219.1"/>
    <property type="molecule type" value="Genomic_DNA"/>
</dbReference>
<proteinExistence type="predicted"/>
<dbReference type="AlphaFoldDB" id="A0AAQ3M9M7"/>
<dbReference type="GO" id="GO:0046394">
    <property type="term" value="P:carboxylic acid biosynthetic process"/>
    <property type="evidence" value="ECO:0007669"/>
    <property type="project" value="UniProtKB-ARBA"/>
</dbReference>
<name>A0AAQ3M9M7_9PEZI</name>
<gene>
    <name evidence="2" type="ORF">R9X50_00710800</name>
</gene>
<evidence type="ECO:0000259" key="1">
    <source>
        <dbReference type="Pfam" id="PF10000"/>
    </source>
</evidence>
<sequence>MVFAHIPKGQAPAPELISASDMIFNETEGMSLIIPQTVAQKTGIRHEFPCKKITLNVHSSLDAVGFLAAITTRLVASLNVGVNRVSGFFHDHLFVPLGKENAVMEELKAMAAEEK</sequence>
<dbReference type="PANTHER" id="PTHR39199">
    <property type="entry name" value="BLR5128 PROTEIN"/>
    <property type="match status" value="1"/>
</dbReference>
<dbReference type="PANTHER" id="PTHR39199:SF1">
    <property type="entry name" value="BLR5128 PROTEIN"/>
    <property type="match status" value="1"/>
</dbReference>
<reference evidence="2 3" key="1">
    <citation type="submission" date="2023-11" db="EMBL/GenBank/DDBJ databases">
        <title>An acidophilic fungus is an integral part of prey digestion in a carnivorous sundew plant.</title>
        <authorList>
            <person name="Tsai I.J."/>
        </authorList>
    </citation>
    <scope>NUCLEOTIDE SEQUENCE [LARGE SCALE GENOMIC DNA]</scope>
    <source>
        <strain evidence="2">169a</strain>
    </source>
</reference>
<protein>
    <recommendedName>
        <fullName evidence="1">DUF2241 domain-containing protein</fullName>
    </recommendedName>
</protein>
<evidence type="ECO:0000313" key="2">
    <source>
        <dbReference type="EMBL" id="WPH04219.1"/>
    </source>
</evidence>
<dbReference type="Gene3D" id="3.30.2130.10">
    <property type="entry name" value="VC0802-like"/>
    <property type="match status" value="1"/>
</dbReference>
<feature type="domain" description="DUF2241" evidence="1">
    <location>
        <begin position="2"/>
        <end position="51"/>
    </location>
</feature>
<dbReference type="SUPFAM" id="SSF55021">
    <property type="entry name" value="ACT-like"/>
    <property type="match status" value="1"/>
</dbReference>